<name>A0ABV9UZI2_9ACTN</name>
<proteinExistence type="predicted"/>
<organism evidence="2 3">
    <name type="scientific">Streptomyces mauvecolor</name>
    <dbReference type="NCBI Taxonomy" id="58345"/>
    <lineage>
        <taxon>Bacteria</taxon>
        <taxon>Bacillati</taxon>
        <taxon>Actinomycetota</taxon>
        <taxon>Actinomycetes</taxon>
        <taxon>Kitasatosporales</taxon>
        <taxon>Streptomycetaceae</taxon>
        <taxon>Streptomyces</taxon>
    </lineage>
</organism>
<gene>
    <name evidence="2" type="ORF">ACFPFX_35150</name>
</gene>
<keyword evidence="1" id="KW-0472">Membrane</keyword>
<keyword evidence="3" id="KW-1185">Reference proteome</keyword>
<keyword evidence="1" id="KW-0812">Transmembrane</keyword>
<comment type="caution">
    <text evidence="2">The sequence shown here is derived from an EMBL/GenBank/DDBJ whole genome shotgun (WGS) entry which is preliminary data.</text>
</comment>
<evidence type="ECO:0000313" key="2">
    <source>
        <dbReference type="EMBL" id="MFC4961532.1"/>
    </source>
</evidence>
<keyword evidence="1" id="KW-1133">Transmembrane helix</keyword>
<evidence type="ECO:0000256" key="1">
    <source>
        <dbReference type="SAM" id="Phobius"/>
    </source>
</evidence>
<dbReference type="Proteomes" id="UP001595834">
    <property type="component" value="Unassembled WGS sequence"/>
</dbReference>
<reference evidence="3" key="1">
    <citation type="journal article" date="2019" name="Int. J. Syst. Evol. Microbiol.">
        <title>The Global Catalogue of Microorganisms (GCM) 10K type strain sequencing project: providing services to taxonomists for standard genome sequencing and annotation.</title>
        <authorList>
            <consortium name="The Broad Institute Genomics Platform"/>
            <consortium name="The Broad Institute Genome Sequencing Center for Infectious Disease"/>
            <person name="Wu L."/>
            <person name="Ma J."/>
        </authorList>
    </citation>
    <scope>NUCLEOTIDE SEQUENCE [LARGE SCALE GENOMIC DNA]</scope>
    <source>
        <strain evidence="3">CCM 7224</strain>
    </source>
</reference>
<feature type="transmembrane region" description="Helical" evidence="1">
    <location>
        <begin position="117"/>
        <end position="138"/>
    </location>
</feature>
<dbReference type="EMBL" id="JBHSIZ010000051">
    <property type="protein sequence ID" value="MFC4961532.1"/>
    <property type="molecule type" value="Genomic_DNA"/>
</dbReference>
<sequence length="139" mass="15786">MGVILVIGLGLSAPLPFFYAFVIAPRRRSRTLKQRGITVPGACVRISWDENASISTIKYVTTNGLRHVHHTRPNYSMPIEPGEAVEIVYDPFNPHRAQLAQWVDGTPDQKSTTRNMMILEGFFLIPQALWVYVILYNIF</sequence>
<dbReference type="RefSeq" id="WP_344380543.1">
    <property type="nucleotide sequence ID" value="NZ_BAAASQ010000047.1"/>
</dbReference>
<accession>A0ABV9UZI2</accession>
<feature type="transmembrane region" description="Helical" evidence="1">
    <location>
        <begin position="6"/>
        <end position="25"/>
    </location>
</feature>
<protein>
    <submittedName>
        <fullName evidence="2">DUF3592 domain-containing protein</fullName>
    </submittedName>
</protein>
<evidence type="ECO:0000313" key="3">
    <source>
        <dbReference type="Proteomes" id="UP001595834"/>
    </source>
</evidence>